<keyword evidence="4" id="KW-1133">Transmembrane helix</keyword>
<name>A0A5C6ZTK0_9FLAO</name>
<evidence type="ECO:0000256" key="3">
    <source>
        <dbReference type="ARBA" id="ARBA00022729"/>
    </source>
</evidence>
<proteinExistence type="predicted"/>
<dbReference type="AlphaFoldDB" id="A0A5C6ZTK0"/>
<dbReference type="Pfam" id="PF10627">
    <property type="entry name" value="CsgE"/>
    <property type="match status" value="1"/>
</dbReference>
<feature type="transmembrane region" description="Helical" evidence="4">
    <location>
        <begin position="12"/>
        <end position="29"/>
    </location>
</feature>
<gene>
    <name evidence="5" type="ORF">ES724_13635</name>
</gene>
<keyword evidence="3" id="KW-0732">Signal</keyword>
<reference evidence="5 6" key="1">
    <citation type="submission" date="2019-08" db="EMBL/GenBank/DDBJ databases">
        <title>Genome sequence of Gillisia hiemivivida IC154 (type strain).</title>
        <authorList>
            <person name="Bowman J.P."/>
        </authorList>
    </citation>
    <scope>NUCLEOTIDE SEQUENCE [LARGE SCALE GENOMIC DNA]</scope>
    <source>
        <strain evidence="5 6">IC154</strain>
    </source>
</reference>
<keyword evidence="4" id="KW-0812">Transmembrane</keyword>
<comment type="caution">
    <text evidence="5">The sequence shown here is derived from an EMBL/GenBank/DDBJ whole genome shotgun (WGS) entry which is preliminary data.</text>
</comment>
<dbReference type="OrthoDB" id="1524955at2"/>
<keyword evidence="6" id="KW-1185">Reference proteome</keyword>
<dbReference type="Gene3D" id="2.60.40.2420">
    <property type="match status" value="1"/>
</dbReference>
<evidence type="ECO:0000256" key="1">
    <source>
        <dbReference type="ARBA" id="ARBA00003989"/>
    </source>
</evidence>
<dbReference type="InterPro" id="IPR018900">
    <property type="entry name" value="Curli_CsgE"/>
</dbReference>
<dbReference type="EMBL" id="VORY01000020">
    <property type="protein sequence ID" value="TXD92525.1"/>
    <property type="molecule type" value="Genomic_DNA"/>
</dbReference>
<dbReference type="InterPro" id="IPR053722">
    <property type="entry name" value="Curli_assembly_CsgC/AgfC"/>
</dbReference>
<organism evidence="5 6">
    <name type="scientific">Gillisia hiemivivida</name>
    <dbReference type="NCBI Taxonomy" id="291190"/>
    <lineage>
        <taxon>Bacteria</taxon>
        <taxon>Pseudomonadati</taxon>
        <taxon>Bacteroidota</taxon>
        <taxon>Flavobacteriia</taxon>
        <taxon>Flavobacteriales</taxon>
        <taxon>Flavobacteriaceae</taxon>
        <taxon>Gillisia</taxon>
    </lineage>
</organism>
<dbReference type="Proteomes" id="UP000321367">
    <property type="component" value="Unassembled WGS sequence"/>
</dbReference>
<evidence type="ECO:0000313" key="6">
    <source>
        <dbReference type="Proteomes" id="UP000321367"/>
    </source>
</evidence>
<evidence type="ECO:0000313" key="5">
    <source>
        <dbReference type="EMBL" id="TXD92525.1"/>
    </source>
</evidence>
<evidence type="ECO:0000256" key="2">
    <source>
        <dbReference type="ARBA" id="ARBA00014024"/>
    </source>
</evidence>
<evidence type="ECO:0000256" key="4">
    <source>
        <dbReference type="SAM" id="Phobius"/>
    </source>
</evidence>
<keyword evidence="4" id="KW-0472">Membrane</keyword>
<protein>
    <recommendedName>
        <fullName evidence="2">Curli production assembly/transport component CsgE</fullName>
    </recommendedName>
</protein>
<sequence length="261" mass="30051">MIARILNNKKFVFVLVFVFYSITGFSQFYNKEVVADIKVEDKGEFLTFSATAENITATDYNLRYEFSLIKKDPSDNSSRTNQGNRFFLEGFKKEILSSTTVNKSEEGTITVLLLIYDQEDKPIGKDRIELVNDLESIKEVIAEEKVNAPVSNEEAKPEDGFKINGLVIENTMTKVGRDFFRNFYSEFYNKEIVSPKNIEIDEIPGRGRVTRISVKIGQQVLISFFARPNKDYLKQMAAVSIQRTIAYIQQLEKQGNNFKYY</sequence>
<comment type="function">
    <text evidence="1">May be involved in the biogenesis of curli organelles.</text>
</comment>
<accession>A0A5C6ZTK0</accession>